<name>A0A3R5ZPW8_9FIRM</name>
<protein>
    <submittedName>
        <fullName evidence="1">Uncharacterized protein</fullName>
    </submittedName>
</protein>
<dbReference type="RefSeq" id="WP_004849167.1">
    <property type="nucleotide sequence ID" value="NZ_CABIWG010000006.1"/>
</dbReference>
<evidence type="ECO:0000313" key="1">
    <source>
        <dbReference type="EMBL" id="RGS43641.1"/>
    </source>
</evidence>
<comment type="caution">
    <text evidence="1">The sequence shown here is derived from an EMBL/GenBank/DDBJ whole genome shotgun (WGS) entry which is preliminary data.</text>
</comment>
<sequence length="159" mass="18672">MKYNSVDEIDTISFRDAAIVRCVFSAKQGILEFELDGAMVRENNSANELFSDRYVRDMQVRFVNPEVEAILLEGHKYYDANDVLVETVPDRPVDESRYDEVMKSFEGKVIFFAATPREKSSERKCFQMIIDVEEESYVLSFYYDKVIAQWEHFMNKVMN</sequence>
<dbReference type="OrthoDB" id="2062461at2"/>
<proteinExistence type="predicted"/>
<organism evidence="1 2">
    <name type="scientific">Coprococcus eutactus</name>
    <dbReference type="NCBI Taxonomy" id="33043"/>
    <lineage>
        <taxon>Bacteria</taxon>
        <taxon>Bacillati</taxon>
        <taxon>Bacillota</taxon>
        <taxon>Clostridia</taxon>
        <taxon>Lachnospirales</taxon>
        <taxon>Lachnospiraceae</taxon>
        <taxon>Coprococcus</taxon>
    </lineage>
</organism>
<dbReference type="EMBL" id="QRVK01000005">
    <property type="protein sequence ID" value="RGS43641.1"/>
    <property type="molecule type" value="Genomic_DNA"/>
</dbReference>
<accession>A0A3R5ZPW8</accession>
<dbReference type="AlphaFoldDB" id="A0A3R5ZPW8"/>
<evidence type="ECO:0000313" key="2">
    <source>
        <dbReference type="Proteomes" id="UP000283295"/>
    </source>
</evidence>
<dbReference type="GeneID" id="92832660"/>
<dbReference type="Proteomes" id="UP000283295">
    <property type="component" value="Unassembled WGS sequence"/>
</dbReference>
<gene>
    <name evidence="1" type="ORF">DWX94_03465</name>
</gene>
<reference evidence="1 2" key="1">
    <citation type="submission" date="2018-08" db="EMBL/GenBank/DDBJ databases">
        <title>A genome reference for cultivated species of the human gut microbiota.</title>
        <authorList>
            <person name="Zou Y."/>
            <person name="Xue W."/>
            <person name="Luo G."/>
        </authorList>
    </citation>
    <scope>NUCLEOTIDE SEQUENCE [LARGE SCALE GENOMIC DNA]</scope>
    <source>
        <strain evidence="1 2">AF22-21</strain>
    </source>
</reference>